<sequence length="75" mass="7656">MRLNYALIAATLAVYAQAAAVDGATHAEVVNKRAEGGAATQEVPTDFMSQIIGAISQILETSFSGSGAMLSNLIG</sequence>
<feature type="signal peptide" evidence="1">
    <location>
        <begin position="1"/>
        <end position="18"/>
    </location>
</feature>
<evidence type="ECO:0000313" key="2">
    <source>
        <dbReference type="EMBL" id="RCK65947.1"/>
    </source>
</evidence>
<dbReference type="Proteomes" id="UP000253472">
    <property type="component" value="Unassembled WGS sequence"/>
</dbReference>
<keyword evidence="3" id="KW-1185">Reference proteome</keyword>
<dbReference type="AlphaFoldDB" id="A0A367YJL2"/>
<gene>
    <name evidence="2" type="ORF">Cantr_01703</name>
</gene>
<dbReference type="OrthoDB" id="10465424at2759"/>
<organism evidence="2 3">
    <name type="scientific">Candida viswanathii</name>
    <dbReference type="NCBI Taxonomy" id="5486"/>
    <lineage>
        <taxon>Eukaryota</taxon>
        <taxon>Fungi</taxon>
        <taxon>Dikarya</taxon>
        <taxon>Ascomycota</taxon>
        <taxon>Saccharomycotina</taxon>
        <taxon>Pichiomycetes</taxon>
        <taxon>Debaryomycetaceae</taxon>
        <taxon>Candida/Lodderomyces clade</taxon>
        <taxon>Candida</taxon>
    </lineage>
</organism>
<evidence type="ECO:0000256" key="1">
    <source>
        <dbReference type="SAM" id="SignalP"/>
    </source>
</evidence>
<keyword evidence="1" id="KW-0732">Signal</keyword>
<accession>A0A367YJL2</accession>
<proteinExistence type="predicted"/>
<reference evidence="2 3" key="1">
    <citation type="submission" date="2018-06" db="EMBL/GenBank/DDBJ databases">
        <title>Whole genome sequencing of Candida tropicalis (genome annotated by CSBL at Korea University).</title>
        <authorList>
            <person name="Ahn J."/>
        </authorList>
    </citation>
    <scope>NUCLEOTIDE SEQUENCE [LARGE SCALE GENOMIC DNA]</scope>
    <source>
        <strain evidence="2 3">ATCC 20962</strain>
    </source>
</reference>
<name>A0A367YJL2_9ASCO</name>
<protein>
    <submittedName>
        <fullName evidence="2">Uncharacterized protein</fullName>
    </submittedName>
</protein>
<evidence type="ECO:0000313" key="3">
    <source>
        <dbReference type="Proteomes" id="UP000253472"/>
    </source>
</evidence>
<comment type="caution">
    <text evidence="2">The sequence shown here is derived from an EMBL/GenBank/DDBJ whole genome shotgun (WGS) entry which is preliminary data.</text>
</comment>
<dbReference type="EMBL" id="QLNQ01000018">
    <property type="protein sequence ID" value="RCK65947.1"/>
    <property type="molecule type" value="Genomic_DNA"/>
</dbReference>
<feature type="chain" id="PRO_5016975753" evidence="1">
    <location>
        <begin position="19"/>
        <end position="75"/>
    </location>
</feature>